<dbReference type="GO" id="GO:0006777">
    <property type="term" value="P:Mo-molybdopterin cofactor biosynthetic process"/>
    <property type="evidence" value="ECO:0007669"/>
    <property type="project" value="UniProtKB-UniRule"/>
</dbReference>
<keyword evidence="1 3" id="KW-0963">Cytoplasm</keyword>
<organism evidence="4 5">
    <name type="scientific">Thermostaphylospora chromogena</name>
    <dbReference type="NCBI Taxonomy" id="35622"/>
    <lineage>
        <taxon>Bacteria</taxon>
        <taxon>Bacillati</taxon>
        <taxon>Actinomycetota</taxon>
        <taxon>Actinomycetes</taxon>
        <taxon>Streptosporangiales</taxon>
        <taxon>Thermomonosporaceae</taxon>
        <taxon>Thermostaphylospora</taxon>
    </lineage>
</organism>
<dbReference type="HAMAP" id="MF_00187">
    <property type="entry name" value="FdhD"/>
    <property type="match status" value="1"/>
</dbReference>
<dbReference type="Gene3D" id="3.10.20.10">
    <property type="match status" value="1"/>
</dbReference>
<dbReference type="Gene3D" id="3.40.140.10">
    <property type="entry name" value="Cytidine Deaminase, domain 2"/>
    <property type="match status" value="1"/>
</dbReference>
<dbReference type="AlphaFoldDB" id="A0A1H1EG46"/>
<dbReference type="GO" id="GO:0097163">
    <property type="term" value="F:sulfur carrier activity"/>
    <property type="evidence" value="ECO:0007669"/>
    <property type="project" value="UniProtKB-UniRule"/>
</dbReference>
<keyword evidence="5" id="KW-1185">Reference proteome</keyword>
<evidence type="ECO:0000313" key="5">
    <source>
        <dbReference type="Proteomes" id="UP000217103"/>
    </source>
</evidence>
<comment type="similarity">
    <text evidence="3">Belongs to the FdhD family.</text>
</comment>
<dbReference type="PANTHER" id="PTHR30592:SF1">
    <property type="entry name" value="SULFUR CARRIER PROTEIN FDHD"/>
    <property type="match status" value="1"/>
</dbReference>
<comment type="subcellular location">
    <subcellularLocation>
        <location evidence="3">Cytoplasm</location>
    </subcellularLocation>
</comment>
<comment type="function">
    <text evidence="3">Required for formate dehydrogenase (FDH) activity. Acts as a sulfur carrier protein that transfers sulfur from IscS to the molybdenum cofactor prior to its insertion into FDH.</text>
</comment>
<gene>
    <name evidence="3" type="primary">fdhD</name>
    <name evidence="4" type="ORF">SAMN04489764_2461</name>
</gene>
<reference evidence="4 5" key="1">
    <citation type="submission" date="2016-10" db="EMBL/GenBank/DDBJ databases">
        <authorList>
            <person name="de Groot N.N."/>
        </authorList>
    </citation>
    <scope>NUCLEOTIDE SEQUENCE [LARGE SCALE GENOMIC DNA]</scope>
    <source>
        <strain evidence="4 5">DSM 43794</strain>
    </source>
</reference>
<dbReference type="GO" id="GO:0016783">
    <property type="term" value="F:sulfurtransferase activity"/>
    <property type="evidence" value="ECO:0007669"/>
    <property type="project" value="InterPro"/>
</dbReference>
<dbReference type="EMBL" id="FNKK01000002">
    <property type="protein sequence ID" value="SDQ87614.1"/>
    <property type="molecule type" value="Genomic_DNA"/>
</dbReference>
<protein>
    <recommendedName>
        <fullName evidence="3">Sulfur carrier protein FdhD</fullName>
    </recommendedName>
</protein>
<evidence type="ECO:0000256" key="2">
    <source>
        <dbReference type="ARBA" id="ARBA00023150"/>
    </source>
</evidence>
<dbReference type="SUPFAM" id="SSF53927">
    <property type="entry name" value="Cytidine deaminase-like"/>
    <property type="match status" value="1"/>
</dbReference>
<dbReference type="GO" id="GO:0005737">
    <property type="term" value="C:cytoplasm"/>
    <property type="evidence" value="ECO:0007669"/>
    <property type="project" value="UniProtKB-SubCell"/>
</dbReference>
<keyword evidence="2 3" id="KW-0501">Molybdenum cofactor biosynthesis</keyword>
<dbReference type="NCBIfam" id="TIGR00129">
    <property type="entry name" value="fdhD_narQ"/>
    <property type="match status" value="1"/>
</dbReference>
<dbReference type="NCBIfam" id="NF001943">
    <property type="entry name" value="PRK00724.1-2"/>
    <property type="match status" value="1"/>
</dbReference>
<dbReference type="PIRSF" id="PIRSF015626">
    <property type="entry name" value="FdhD"/>
    <property type="match status" value="1"/>
</dbReference>
<evidence type="ECO:0000313" key="4">
    <source>
        <dbReference type="EMBL" id="SDQ87614.1"/>
    </source>
</evidence>
<sequence length="285" mass="30092">MTAIRPGPTTRTRVREVVAGAARDRRDDLATEEPLEIRLQAAGGPSAPRRTLAITMRTPGADFELAAGFLYGEGVVGGDDIATIGYCTDRDVPPEARYNVVTVRLRTPQLPELPGLDRHFMTSSACGVCGTASIDALRARGVPPAPVTGPPIEPDVLYGLPDRLRAAQSVFGKTGGLHAAALFAVDGTLLATREDVGRHNAVDKLTGWALLGGRLPLRDRVLLVSGRTSYEIVQKALAAGVSTVCGVSAPSSLAVRLAEEFGLTLIGFLRGERFNVYAGAERLAL</sequence>
<evidence type="ECO:0000256" key="3">
    <source>
        <dbReference type="HAMAP-Rule" id="MF_00187"/>
    </source>
</evidence>
<dbReference type="STRING" id="35622.SAMN04489764_2461"/>
<evidence type="ECO:0000256" key="1">
    <source>
        <dbReference type="ARBA" id="ARBA00022490"/>
    </source>
</evidence>
<dbReference type="InterPro" id="IPR003786">
    <property type="entry name" value="FdhD"/>
</dbReference>
<name>A0A1H1EG46_9ACTN</name>
<feature type="active site" description="Cysteine persulfide intermediate" evidence="3">
    <location>
        <position position="126"/>
    </location>
</feature>
<dbReference type="Pfam" id="PF02634">
    <property type="entry name" value="FdhD-NarQ"/>
    <property type="match status" value="1"/>
</dbReference>
<dbReference type="Proteomes" id="UP000217103">
    <property type="component" value="Unassembled WGS sequence"/>
</dbReference>
<proteinExistence type="inferred from homology"/>
<dbReference type="InterPro" id="IPR016193">
    <property type="entry name" value="Cytidine_deaminase-like"/>
</dbReference>
<accession>A0A1H1EG46</accession>
<dbReference type="RefSeq" id="WP_423229114.1">
    <property type="nucleotide sequence ID" value="NZ_FNKK01000002.1"/>
</dbReference>
<dbReference type="PANTHER" id="PTHR30592">
    <property type="entry name" value="FORMATE DEHYDROGENASE"/>
    <property type="match status" value="1"/>
</dbReference>
<feature type="binding site" evidence="3">
    <location>
        <begin position="268"/>
        <end position="273"/>
    </location>
    <ligand>
        <name>Mo-bis(molybdopterin guanine dinucleotide)</name>
        <dbReference type="ChEBI" id="CHEBI:60539"/>
    </ligand>
</feature>